<evidence type="ECO:0000313" key="2">
    <source>
        <dbReference type="EMBL" id="KAJ8937835.1"/>
    </source>
</evidence>
<feature type="transmembrane region" description="Helical" evidence="1">
    <location>
        <begin position="78"/>
        <end position="102"/>
    </location>
</feature>
<proteinExistence type="predicted"/>
<reference evidence="2" key="1">
    <citation type="journal article" date="2023" name="Insect Mol. Biol.">
        <title>Genome sequencing provides insights into the evolution of gene families encoding plant cell wall-degrading enzymes in longhorned beetles.</title>
        <authorList>
            <person name="Shin N.R."/>
            <person name="Okamura Y."/>
            <person name="Kirsch R."/>
            <person name="Pauchet Y."/>
        </authorList>
    </citation>
    <scope>NUCLEOTIDE SEQUENCE</scope>
    <source>
        <strain evidence="2">AMC_N1</strain>
    </source>
</reference>
<dbReference type="EMBL" id="JAPWTK010000612">
    <property type="protein sequence ID" value="KAJ8937835.1"/>
    <property type="molecule type" value="Genomic_DNA"/>
</dbReference>
<keyword evidence="1" id="KW-0812">Transmembrane</keyword>
<keyword evidence="3" id="KW-1185">Reference proteome</keyword>
<dbReference type="Proteomes" id="UP001162162">
    <property type="component" value="Unassembled WGS sequence"/>
</dbReference>
<gene>
    <name evidence="2" type="ORF">NQ318_016715</name>
</gene>
<sequence length="106" mass="12434">MLLFRFPNQNTERVSEIDIHVIRLQYKVGKVLGLTPICLQKNNRLVFYSKAYSFVLFTLFFTLTVFTFYIRLNLYKEITLLEVILDVFECLSELILISLCLLGNTS</sequence>
<evidence type="ECO:0000256" key="1">
    <source>
        <dbReference type="SAM" id="Phobius"/>
    </source>
</evidence>
<keyword evidence="1" id="KW-1133">Transmembrane helix</keyword>
<accession>A0AAV8XGW4</accession>
<feature type="transmembrane region" description="Helical" evidence="1">
    <location>
        <begin position="51"/>
        <end position="72"/>
    </location>
</feature>
<organism evidence="2 3">
    <name type="scientific">Aromia moschata</name>
    <dbReference type="NCBI Taxonomy" id="1265417"/>
    <lineage>
        <taxon>Eukaryota</taxon>
        <taxon>Metazoa</taxon>
        <taxon>Ecdysozoa</taxon>
        <taxon>Arthropoda</taxon>
        <taxon>Hexapoda</taxon>
        <taxon>Insecta</taxon>
        <taxon>Pterygota</taxon>
        <taxon>Neoptera</taxon>
        <taxon>Endopterygota</taxon>
        <taxon>Coleoptera</taxon>
        <taxon>Polyphaga</taxon>
        <taxon>Cucujiformia</taxon>
        <taxon>Chrysomeloidea</taxon>
        <taxon>Cerambycidae</taxon>
        <taxon>Cerambycinae</taxon>
        <taxon>Callichromatini</taxon>
        <taxon>Aromia</taxon>
    </lineage>
</organism>
<protein>
    <submittedName>
        <fullName evidence="2">Uncharacterized protein</fullName>
    </submittedName>
</protein>
<keyword evidence="1" id="KW-0472">Membrane</keyword>
<comment type="caution">
    <text evidence="2">The sequence shown here is derived from an EMBL/GenBank/DDBJ whole genome shotgun (WGS) entry which is preliminary data.</text>
</comment>
<evidence type="ECO:0000313" key="3">
    <source>
        <dbReference type="Proteomes" id="UP001162162"/>
    </source>
</evidence>
<dbReference type="AlphaFoldDB" id="A0AAV8XGW4"/>
<name>A0AAV8XGW4_9CUCU</name>